<name>Q6AIC2_DESPS</name>
<gene>
    <name evidence="2" type="ordered locus">DPPB61</name>
</gene>
<keyword evidence="3" id="KW-1185">Reference proteome</keyword>
<dbReference type="EMBL" id="CR522871">
    <property type="protein sequence ID" value="CAG37925.1"/>
    <property type="molecule type" value="Genomic_DNA"/>
</dbReference>
<geneLocation type="plasmid" evidence="3">
    <name>large</name>
</geneLocation>
<accession>Q6AIC2</accession>
<dbReference type="Pfam" id="PF13304">
    <property type="entry name" value="AAA_21"/>
    <property type="match status" value="1"/>
</dbReference>
<proteinExistence type="predicted"/>
<dbReference type="GO" id="GO:0016887">
    <property type="term" value="F:ATP hydrolysis activity"/>
    <property type="evidence" value="ECO:0007669"/>
    <property type="project" value="InterPro"/>
</dbReference>
<reference evidence="2 3" key="1">
    <citation type="journal article" date="2004" name="Environ. Microbiol.">
        <title>The genome of Desulfotalea psychrophila, a sulfate-reducing bacterium from permanently cold Arctic sediments.</title>
        <authorList>
            <person name="Rabus R."/>
            <person name="Ruepp A."/>
            <person name="Frickey T."/>
            <person name="Rattei T."/>
            <person name="Fartmann B."/>
            <person name="Stark M."/>
            <person name="Bauer M."/>
            <person name="Zibat A."/>
            <person name="Lombardot T."/>
            <person name="Becker I."/>
            <person name="Amann J."/>
            <person name="Gellner K."/>
            <person name="Teeling H."/>
            <person name="Leuschner W.D."/>
            <person name="Gloeckner F.-O."/>
            <person name="Lupas A.N."/>
            <person name="Amann R."/>
            <person name="Klenk H.-P."/>
        </authorList>
    </citation>
    <scope>NUCLEOTIDE SEQUENCE [LARGE SCALE GENOMIC DNA]</scope>
    <source>
        <strain evidence="3">DSM 12343 / LSv54</strain>
        <plasmid evidence="3">large</plasmid>
    </source>
</reference>
<dbReference type="GO" id="GO:0005524">
    <property type="term" value="F:ATP binding"/>
    <property type="evidence" value="ECO:0007669"/>
    <property type="project" value="InterPro"/>
</dbReference>
<dbReference type="InterPro" id="IPR014555">
    <property type="entry name" value="RecF-like"/>
</dbReference>
<dbReference type="AlphaFoldDB" id="Q6AIC2"/>
<dbReference type="GO" id="GO:0000731">
    <property type="term" value="P:DNA synthesis involved in DNA repair"/>
    <property type="evidence" value="ECO:0007669"/>
    <property type="project" value="TreeGrafter"/>
</dbReference>
<dbReference type="SUPFAM" id="SSF52540">
    <property type="entry name" value="P-loop containing nucleoside triphosphate hydrolases"/>
    <property type="match status" value="1"/>
</dbReference>
<dbReference type="Gene3D" id="3.40.50.300">
    <property type="entry name" value="P-loop containing nucleotide triphosphate hydrolases"/>
    <property type="match status" value="1"/>
</dbReference>
<evidence type="ECO:0000313" key="2">
    <source>
        <dbReference type="EMBL" id="CAG37925.1"/>
    </source>
</evidence>
<organism evidence="2 3">
    <name type="scientific">Desulfotalea psychrophila (strain LSv54 / DSM 12343)</name>
    <dbReference type="NCBI Taxonomy" id="177439"/>
    <lineage>
        <taxon>Bacteria</taxon>
        <taxon>Pseudomonadati</taxon>
        <taxon>Thermodesulfobacteriota</taxon>
        <taxon>Desulfobulbia</taxon>
        <taxon>Desulfobulbales</taxon>
        <taxon>Desulfocapsaceae</taxon>
        <taxon>Desulfotalea</taxon>
    </lineage>
</organism>
<dbReference type="STRING" id="177439.DPPB61"/>
<evidence type="ECO:0000259" key="1">
    <source>
        <dbReference type="Pfam" id="PF13304"/>
    </source>
</evidence>
<dbReference type="InterPro" id="IPR003959">
    <property type="entry name" value="ATPase_AAA_core"/>
</dbReference>
<dbReference type="PANTHER" id="PTHR32182:SF22">
    <property type="entry name" value="ATP-DEPENDENT ENDONUCLEASE, OLD FAMILY-RELATED"/>
    <property type="match status" value="1"/>
</dbReference>
<dbReference type="eggNOG" id="COG4637">
    <property type="taxonomic scope" value="Bacteria"/>
</dbReference>
<dbReference type="HOGENOM" id="CLU_035814_1_1_7"/>
<dbReference type="Proteomes" id="UP000000602">
    <property type="component" value="Plasmid large"/>
</dbReference>
<dbReference type="PIRSF" id="PIRSF029347">
    <property type="entry name" value="RecF"/>
    <property type="match status" value="1"/>
</dbReference>
<dbReference type="GO" id="GO:0006302">
    <property type="term" value="P:double-strand break repair"/>
    <property type="evidence" value="ECO:0007669"/>
    <property type="project" value="TreeGrafter"/>
</dbReference>
<dbReference type="InterPro" id="IPR027417">
    <property type="entry name" value="P-loop_NTPase"/>
</dbReference>
<sequence length="382" mass="43118">MSPHRDVKIIYGSNMSISLDKLTIRGFKSIRELVDFELADLNVVVGGNGAGKSNLISFFKMLRALIDGNLNRYVIEHGGAGDLLFNGRKTTEKMEFETHFNSRGYRFKLIPTPKDACSLEEEARYYESGLTGWWELGDSHDGTSRMVSEVTENRSDGQYSKPIYDAISSWQIYHFHDTGSRAGMRHYEIIQDNKSLRADASNIGPFLLKLKKKHPQEYKDILNAIRLVTPFFEDFLLEPRESGNKEEVNISWRQNGSDYPMQPYHLSDGSIRFICLATALLQPMPPAAIIIDEPELGLHPAAIVILAELIQIASQKTQVIIATQSPALMDQFAIEDIIVVNREDGASTFKRLKEESFSEWLKSYSVGELWTKNVIAGGPVHE</sequence>
<protein>
    <recommendedName>
        <fullName evidence="1">ATPase AAA-type core domain-containing protein</fullName>
    </recommendedName>
</protein>
<feature type="domain" description="ATPase AAA-type core" evidence="1">
    <location>
        <begin position="41"/>
        <end position="330"/>
    </location>
</feature>
<dbReference type="KEGG" id="dps:DPPB61"/>
<dbReference type="PANTHER" id="PTHR32182">
    <property type="entry name" value="DNA REPLICATION AND REPAIR PROTEIN RECF"/>
    <property type="match status" value="1"/>
</dbReference>
<evidence type="ECO:0000313" key="3">
    <source>
        <dbReference type="Proteomes" id="UP000000602"/>
    </source>
</evidence>